<dbReference type="UniPathway" id="UPA00002">
    <property type="reaction ID" value="UER00468"/>
</dbReference>
<dbReference type="EC" id="4.1.2.4" evidence="7"/>
<dbReference type="CDD" id="cd00959">
    <property type="entry name" value="DeoC"/>
    <property type="match status" value="1"/>
</dbReference>
<proteinExistence type="inferred from homology"/>
<dbReference type="SUPFAM" id="SSF51569">
    <property type="entry name" value="Aldolase"/>
    <property type="match status" value="1"/>
</dbReference>
<evidence type="ECO:0000313" key="8">
    <source>
        <dbReference type="EMBL" id="KPK68244.1"/>
    </source>
</evidence>
<comment type="subcellular location">
    <subcellularLocation>
        <location evidence="7">Cytoplasm</location>
    </subcellularLocation>
</comment>
<dbReference type="EMBL" id="LJUI01000084">
    <property type="protein sequence ID" value="KPK68244.1"/>
    <property type="molecule type" value="Genomic_DNA"/>
</dbReference>
<keyword evidence="3 7" id="KW-0456">Lyase</keyword>
<dbReference type="GO" id="GO:0016052">
    <property type="term" value="P:carbohydrate catabolic process"/>
    <property type="evidence" value="ECO:0007669"/>
    <property type="project" value="TreeGrafter"/>
</dbReference>
<dbReference type="PIRSF" id="PIRSF001357">
    <property type="entry name" value="DeoC"/>
    <property type="match status" value="1"/>
</dbReference>
<dbReference type="PANTHER" id="PTHR10889:SF1">
    <property type="entry name" value="DEOXYRIBOSE-PHOSPHATE ALDOLASE"/>
    <property type="match status" value="1"/>
</dbReference>
<dbReference type="PATRIC" id="fig|1703774.3.peg.547"/>
<comment type="function">
    <text evidence="6 7">Catalyzes a reversible aldol reaction between acetaldehyde and D-glyceraldehyde 3-phosphate to generate 2-deoxy-D-ribose 5-phosphate.</text>
</comment>
<dbReference type="Gene3D" id="3.20.20.70">
    <property type="entry name" value="Aldolase class I"/>
    <property type="match status" value="1"/>
</dbReference>
<feature type="active site" description="Proton donor/acceptor" evidence="7">
    <location>
        <position position="189"/>
    </location>
</feature>
<protein>
    <recommendedName>
        <fullName evidence="7">Deoxyribose-phosphate aldolase</fullName>
        <shortName evidence="7">DERA</shortName>
        <ecNumber evidence="7">4.1.2.4</ecNumber>
    </recommendedName>
    <alternativeName>
        <fullName evidence="7">2-deoxy-D-ribose 5-phosphate aldolase</fullName>
    </alternativeName>
    <alternativeName>
        <fullName evidence="7">Phosphodeoxyriboaldolase</fullName>
        <shortName evidence="7">Deoxyriboaldolase</shortName>
    </alternativeName>
</protein>
<dbReference type="GO" id="GO:0005737">
    <property type="term" value="C:cytoplasm"/>
    <property type="evidence" value="ECO:0007669"/>
    <property type="project" value="UniProtKB-SubCell"/>
</dbReference>
<evidence type="ECO:0000313" key="9">
    <source>
        <dbReference type="Proteomes" id="UP000051717"/>
    </source>
</evidence>
<organism evidence="8 9">
    <name type="scientific">candidate division TA06 bacterium SM23_40</name>
    <dbReference type="NCBI Taxonomy" id="1703774"/>
    <lineage>
        <taxon>Bacteria</taxon>
        <taxon>Bacteria division TA06</taxon>
    </lineage>
</organism>
<evidence type="ECO:0000256" key="2">
    <source>
        <dbReference type="ARBA" id="ARBA00022490"/>
    </source>
</evidence>
<gene>
    <name evidence="7" type="primary">deoC</name>
    <name evidence="8" type="ORF">AMJ82_08775</name>
</gene>
<dbReference type="InterPro" id="IPR002915">
    <property type="entry name" value="DeoC/FbaB/LacD_aldolase"/>
</dbReference>
<evidence type="ECO:0000256" key="4">
    <source>
        <dbReference type="ARBA" id="ARBA00023270"/>
    </source>
</evidence>
<reference evidence="8 9" key="1">
    <citation type="journal article" date="2015" name="Microbiome">
        <title>Genomic resolution of linkages in carbon, nitrogen, and sulfur cycling among widespread estuary sediment bacteria.</title>
        <authorList>
            <person name="Baker B.J."/>
            <person name="Lazar C.S."/>
            <person name="Teske A.P."/>
            <person name="Dick G.J."/>
        </authorList>
    </citation>
    <scope>NUCLEOTIDE SEQUENCE [LARGE SCALE GENOMIC DNA]</scope>
    <source>
        <strain evidence="8">SM23_40</strain>
    </source>
</reference>
<accession>A0A0S8G7M0</accession>
<comment type="caution">
    <text evidence="8">The sequence shown here is derived from an EMBL/GenBank/DDBJ whole genome shotgun (WGS) entry which is preliminary data.</text>
</comment>
<dbReference type="InterPro" id="IPR011343">
    <property type="entry name" value="DeoC"/>
</dbReference>
<name>A0A0S8G7M0_UNCT6</name>
<keyword evidence="4 7" id="KW-0704">Schiff base</keyword>
<evidence type="ECO:0000256" key="1">
    <source>
        <dbReference type="ARBA" id="ARBA00010936"/>
    </source>
</evidence>
<dbReference type="AlphaFoldDB" id="A0A0S8G7M0"/>
<dbReference type="PANTHER" id="PTHR10889">
    <property type="entry name" value="DEOXYRIBOSE-PHOSPHATE ALDOLASE"/>
    <property type="match status" value="1"/>
</dbReference>
<comment type="similarity">
    <text evidence="1 7">Belongs to the DeoC/FbaB aldolase family. DeoC type 1 subfamily.</text>
</comment>
<feature type="active site" description="Proton donor/acceptor" evidence="7">
    <location>
        <position position="97"/>
    </location>
</feature>
<dbReference type="GO" id="GO:0006018">
    <property type="term" value="P:2-deoxyribose 1-phosphate catabolic process"/>
    <property type="evidence" value="ECO:0007669"/>
    <property type="project" value="UniProtKB-UniRule"/>
</dbReference>
<dbReference type="GO" id="GO:0004139">
    <property type="term" value="F:deoxyribose-phosphate aldolase activity"/>
    <property type="evidence" value="ECO:0007669"/>
    <property type="project" value="UniProtKB-UniRule"/>
</dbReference>
<dbReference type="Proteomes" id="UP000051717">
    <property type="component" value="Unassembled WGS sequence"/>
</dbReference>
<dbReference type="HAMAP" id="MF_00114">
    <property type="entry name" value="DeoC_type1"/>
    <property type="match status" value="1"/>
</dbReference>
<dbReference type="SMART" id="SM01133">
    <property type="entry name" value="DeoC"/>
    <property type="match status" value="1"/>
</dbReference>
<dbReference type="Pfam" id="PF01791">
    <property type="entry name" value="DeoC"/>
    <property type="match status" value="1"/>
</dbReference>
<dbReference type="NCBIfam" id="TIGR00126">
    <property type="entry name" value="deoC"/>
    <property type="match status" value="1"/>
</dbReference>
<keyword evidence="2 7" id="KW-0963">Cytoplasm</keyword>
<evidence type="ECO:0000256" key="7">
    <source>
        <dbReference type="HAMAP-Rule" id="MF_00114"/>
    </source>
</evidence>
<evidence type="ECO:0000256" key="5">
    <source>
        <dbReference type="ARBA" id="ARBA00048791"/>
    </source>
</evidence>
<comment type="pathway">
    <text evidence="7">Carbohydrate degradation; 2-deoxy-D-ribose 1-phosphate degradation; D-glyceraldehyde 3-phosphate and acetaldehyde from 2-deoxy-alpha-D-ribose 1-phosphate: step 2/2.</text>
</comment>
<sequence>MTTAPGERIDLARLIDHTLLRADATQSDVERVCDEAIQWGFAAVCVNPWYVKLAKRELAGSSTKVCTVAGFPLGATLSAVKAHEAELAVSEGAQEIDMVMNLGALKSGLSDVVSDDIRAVVVSAGPSAIVKVIIEACYLTDEEKVLACRLIQESGADFVKTSTGFGTGGATVEDVRLMRRSVGPELGVKAAGGIADRRTALSLVEAGATRIGSSRSLAIVGEA</sequence>
<dbReference type="InterPro" id="IPR028581">
    <property type="entry name" value="DeoC_typeI"/>
</dbReference>
<feature type="active site" description="Schiff-base intermediate with acetaldehyde" evidence="7">
    <location>
        <position position="160"/>
    </location>
</feature>
<dbReference type="GO" id="GO:0009264">
    <property type="term" value="P:deoxyribonucleotide catabolic process"/>
    <property type="evidence" value="ECO:0007669"/>
    <property type="project" value="UniProtKB-UniRule"/>
</dbReference>
<comment type="catalytic activity">
    <reaction evidence="5 7">
        <text>2-deoxy-D-ribose 5-phosphate = D-glyceraldehyde 3-phosphate + acetaldehyde</text>
        <dbReference type="Rhea" id="RHEA:12821"/>
        <dbReference type="ChEBI" id="CHEBI:15343"/>
        <dbReference type="ChEBI" id="CHEBI:59776"/>
        <dbReference type="ChEBI" id="CHEBI:62877"/>
        <dbReference type="EC" id="4.1.2.4"/>
    </reaction>
</comment>
<dbReference type="InterPro" id="IPR013785">
    <property type="entry name" value="Aldolase_TIM"/>
</dbReference>
<evidence type="ECO:0000256" key="3">
    <source>
        <dbReference type="ARBA" id="ARBA00023239"/>
    </source>
</evidence>
<evidence type="ECO:0000256" key="6">
    <source>
        <dbReference type="ARBA" id="ARBA00056337"/>
    </source>
</evidence>
<dbReference type="FunFam" id="3.20.20.70:FF:000044">
    <property type="entry name" value="Deoxyribose-phosphate aldolase"/>
    <property type="match status" value="1"/>
</dbReference>